<feature type="domain" description="ArsA/GET3 Anion-transporting ATPase-like" evidence="1">
    <location>
        <begin position="24"/>
        <end position="298"/>
    </location>
</feature>
<proteinExistence type="predicted"/>
<dbReference type="GO" id="GO:0005524">
    <property type="term" value="F:ATP binding"/>
    <property type="evidence" value="ECO:0007669"/>
    <property type="project" value="InterPro"/>
</dbReference>
<dbReference type="SUPFAM" id="SSF52540">
    <property type="entry name" value="P-loop containing nucleoside triphosphate hydrolases"/>
    <property type="match status" value="1"/>
</dbReference>
<dbReference type="Pfam" id="PF02374">
    <property type="entry name" value="ArsA_ATPase"/>
    <property type="match status" value="1"/>
</dbReference>
<dbReference type="EMBL" id="CAEZYU010000012">
    <property type="protein sequence ID" value="CAB4732777.1"/>
    <property type="molecule type" value="Genomic_DNA"/>
</dbReference>
<dbReference type="InterPro" id="IPR025723">
    <property type="entry name" value="ArsA/GET3_ATPase-like"/>
</dbReference>
<dbReference type="PANTHER" id="PTHR10803">
    <property type="entry name" value="ARSENICAL PUMP-DRIVING ATPASE ARSENITE-TRANSLOCATING ATPASE"/>
    <property type="match status" value="1"/>
</dbReference>
<protein>
    <submittedName>
        <fullName evidence="2">Unannotated protein</fullName>
    </submittedName>
</protein>
<evidence type="ECO:0000259" key="1">
    <source>
        <dbReference type="Pfam" id="PF02374"/>
    </source>
</evidence>
<organism evidence="2">
    <name type="scientific">freshwater metagenome</name>
    <dbReference type="NCBI Taxonomy" id="449393"/>
    <lineage>
        <taxon>unclassified sequences</taxon>
        <taxon>metagenomes</taxon>
        <taxon>ecological metagenomes</taxon>
    </lineage>
</organism>
<dbReference type="InterPro" id="IPR016300">
    <property type="entry name" value="ATPase_ArsA/GET3"/>
</dbReference>
<dbReference type="GO" id="GO:0016887">
    <property type="term" value="F:ATP hydrolysis activity"/>
    <property type="evidence" value="ECO:0007669"/>
    <property type="project" value="InterPro"/>
</dbReference>
<dbReference type="PANTHER" id="PTHR10803:SF26">
    <property type="entry name" value="ANION TRANSPORTER ATPASE-RELATED"/>
    <property type="match status" value="1"/>
</dbReference>
<dbReference type="AlphaFoldDB" id="A0A6J6SE05"/>
<evidence type="ECO:0000313" key="2">
    <source>
        <dbReference type="EMBL" id="CAB4732777.1"/>
    </source>
</evidence>
<dbReference type="InterPro" id="IPR027417">
    <property type="entry name" value="P-loop_NTPase"/>
</dbReference>
<gene>
    <name evidence="2" type="ORF">UFOPK2766_00432</name>
</gene>
<accession>A0A6J6SE05</accession>
<reference evidence="2" key="1">
    <citation type="submission" date="2020-05" db="EMBL/GenBank/DDBJ databases">
        <authorList>
            <person name="Chiriac C."/>
            <person name="Salcher M."/>
            <person name="Ghai R."/>
            <person name="Kavagutti S V."/>
        </authorList>
    </citation>
    <scope>NUCLEOTIDE SEQUENCE</scope>
</reference>
<name>A0A6J6SE05_9ZZZZ</name>
<dbReference type="Gene3D" id="3.40.50.300">
    <property type="entry name" value="P-loop containing nucleotide triphosphate hydrolases"/>
    <property type="match status" value="1"/>
</dbReference>
<sequence>MTAAAGTSQDKTSGSLEQLCASKEIIISTGSGGVGKTTIAAALGATAAANLGIKVLVLTIDPARRLASALGLEQFGNVETQVPASAFIDAGASPQGELWVAMLDTKQSWDDLIQTHAPDAATRDAILSNPLYRNITGKFIQSHDYVAMERLYQIHTSGKYDLIVVDTPPTRNAIDFLDAPERMADFFSSKLLRWLIAPYQSRMVGFASKPFYLVADRILGTQFLEDIAEFFILFQSMYAGFVERAKAVTALLGSQQTSFLVVSTLESSPAQEAEFFLKVLADRDYQVGALILNKVLPAYFLSRTGAHSARALTAQPGEIAAKLHEGFPALSEDHLSNMLAEIGSSFLNYQVVARRESEQRAALSGSADATLSIPYFEQDIHSLRALLLLGEKIWS</sequence>